<sequence length="363" mass="39139">MSERARSTGGETPREEARADAPAGSQKATRERTRSIRDRFLKSKLNVAALVLVAGFALVAVFADFIAADLPIVLHLDGKTWILPNLSSPASRTPELRRLDPEGLWEAMGPDDWAIFTPVGRGPTDVDLLARLKGPSAEHWLGTDALGRDVLARIVHGTRISLSVGVVAVGLYVLIGVLLGALAGFYGGWIDQLVSRLIEVKMVFPTFFLILTIMGIVERPSIWHVMLVIGLTGWPGVARLIRGEILRVRELDYVAAIRALGGSDGRILLRHVIPNAMGPVLVAATFGLAGAILTESSLSFLGFGTPPPTASWGELLTQAYEHAITSGAWWLTVFPGLAIFLTVTAYNLVGEGLRDAMDPRLRS</sequence>
<comment type="subcellular location">
    <subcellularLocation>
        <location evidence="1 7">Cell membrane</location>
        <topology evidence="1 7">Multi-pass membrane protein</topology>
    </subcellularLocation>
</comment>
<accession>A0A0K1PC08</accession>
<evidence type="ECO:0000256" key="2">
    <source>
        <dbReference type="ARBA" id="ARBA00022448"/>
    </source>
</evidence>
<gene>
    <name evidence="10" type="ORF">AKJ08_1447</name>
</gene>
<comment type="similarity">
    <text evidence="7">Belongs to the binding-protein-dependent transport system permease family.</text>
</comment>
<dbReference type="InterPro" id="IPR050366">
    <property type="entry name" value="BP-dependent_transpt_permease"/>
</dbReference>
<organism evidence="10 11">
    <name type="scientific">Vulgatibacter incomptus</name>
    <dbReference type="NCBI Taxonomy" id="1391653"/>
    <lineage>
        <taxon>Bacteria</taxon>
        <taxon>Pseudomonadati</taxon>
        <taxon>Myxococcota</taxon>
        <taxon>Myxococcia</taxon>
        <taxon>Myxococcales</taxon>
        <taxon>Cystobacterineae</taxon>
        <taxon>Vulgatibacteraceae</taxon>
        <taxon>Vulgatibacter</taxon>
    </lineage>
</organism>
<keyword evidence="4 7" id="KW-0812">Transmembrane</keyword>
<dbReference type="SUPFAM" id="SSF161098">
    <property type="entry name" value="MetI-like"/>
    <property type="match status" value="1"/>
</dbReference>
<dbReference type="InterPro" id="IPR000515">
    <property type="entry name" value="MetI-like"/>
</dbReference>
<dbReference type="GO" id="GO:0005886">
    <property type="term" value="C:plasma membrane"/>
    <property type="evidence" value="ECO:0007669"/>
    <property type="project" value="UniProtKB-SubCell"/>
</dbReference>
<dbReference type="AlphaFoldDB" id="A0A0K1PC08"/>
<feature type="domain" description="ABC transmembrane type-1" evidence="9">
    <location>
        <begin position="158"/>
        <end position="350"/>
    </location>
</feature>
<evidence type="ECO:0000256" key="7">
    <source>
        <dbReference type="RuleBase" id="RU363032"/>
    </source>
</evidence>
<dbReference type="PANTHER" id="PTHR43386:SF1">
    <property type="entry name" value="D,D-DIPEPTIDE TRANSPORT SYSTEM PERMEASE PROTEIN DDPC-RELATED"/>
    <property type="match status" value="1"/>
</dbReference>
<dbReference type="Gene3D" id="1.10.3720.10">
    <property type="entry name" value="MetI-like"/>
    <property type="match status" value="1"/>
</dbReference>
<dbReference type="KEGG" id="vin:AKJ08_1447"/>
<evidence type="ECO:0000256" key="3">
    <source>
        <dbReference type="ARBA" id="ARBA00022475"/>
    </source>
</evidence>
<feature type="transmembrane region" description="Helical" evidence="7">
    <location>
        <begin position="328"/>
        <end position="349"/>
    </location>
</feature>
<evidence type="ECO:0000256" key="4">
    <source>
        <dbReference type="ARBA" id="ARBA00022692"/>
    </source>
</evidence>
<keyword evidence="11" id="KW-1185">Reference proteome</keyword>
<evidence type="ECO:0000259" key="9">
    <source>
        <dbReference type="PROSITE" id="PS50928"/>
    </source>
</evidence>
<dbReference type="Proteomes" id="UP000055590">
    <property type="component" value="Chromosome"/>
</dbReference>
<dbReference type="EMBL" id="CP012332">
    <property type="protein sequence ID" value="AKU91060.1"/>
    <property type="molecule type" value="Genomic_DNA"/>
</dbReference>
<feature type="region of interest" description="Disordered" evidence="8">
    <location>
        <begin position="1"/>
        <end position="33"/>
    </location>
</feature>
<keyword evidence="3" id="KW-1003">Cell membrane</keyword>
<feature type="transmembrane region" description="Helical" evidence="7">
    <location>
        <begin position="198"/>
        <end position="216"/>
    </location>
</feature>
<proteinExistence type="inferred from homology"/>
<feature type="transmembrane region" description="Helical" evidence="7">
    <location>
        <begin position="160"/>
        <end position="186"/>
    </location>
</feature>
<evidence type="ECO:0000256" key="5">
    <source>
        <dbReference type="ARBA" id="ARBA00022989"/>
    </source>
</evidence>
<dbReference type="PROSITE" id="PS50928">
    <property type="entry name" value="ABC_TM1"/>
    <property type="match status" value="1"/>
</dbReference>
<reference evidence="10 11" key="1">
    <citation type="submission" date="2015-08" db="EMBL/GenBank/DDBJ databases">
        <authorList>
            <person name="Babu N.S."/>
            <person name="Beckwith C.J."/>
            <person name="Beseler K.G."/>
            <person name="Brison A."/>
            <person name="Carone J.V."/>
            <person name="Caskin T.P."/>
            <person name="Diamond M."/>
            <person name="Durham M.E."/>
            <person name="Foxe J.M."/>
            <person name="Go M."/>
            <person name="Henderson B.A."/>
            <person name="Jones I.B."/>
            <person name="McGettigan J.A."/>
            <person name="Micheletti S.J."/>
            <person name="Nasrallah M.E."/>
            <person name="Ortiz D."/>
            <person name="Piller C.R."/>
            <person name="Privatt S.R."/>
            <person name="Schneider S.L."/>
            <person name="Sharp S."/>
            <person name="Smith T.C."/>
            <person name="Stanton J.D."/>
            <person name="Ullery H.E."/>
            <person name="Wilson R.J."/>
            <person name="Serrano M.G."/>
            <person name="Buck G."/>
            <person name="Lee V."/>
            <person name="Wang Y."/>
            <person name="Carvalho R."/>
            <person name="Voegtly L."/>
            <person name="Shi R."/>
            <person name="Duckworth R."/>
            <person name="Johnson A."/>
            <person name="Loviza R."/>
            <person name="Walstead R."/>
            <person name="Shah Z."/>
            <person name="Kiflezghi M."/>
            <person name="Wade K."/>
            <person name="Ball S.L."/>
            <person name="Bradley K.W."/>
            <person name="Asai D.J."/>
            <person name="Bowman C.A."/>
            <person name="Russell D.A."/>
            <person name="Pope W.H."/>
            <person name="Jacobs-Sera D."/>
            <person name="Hendrix R.W."/>
            <person name="Hatfull G.F."/>
        </authorList>
    </citation>
    <scope>NUCLEOTIDE SEQUENCE [LARGE SCALE GENOMIC DNA]</scope>
    <source>
        <strain evidence="10 11">DSM 27710</strain>
    </source>
</reference>
<dbReference type="Pfam" id="PF00528">
    <property type="entry name" value="BPD_transp_1"/>
    <property type="match status" value="1"/>
</dbReference>
<feature type="transmembrane region" description="Helical" evidence="7">
    <location>
        <begin position="47"/>
        <end position="68"/>
    </location>
</feature>
<evidence type="ECO:0000256" key="6">
    <source>
        <dbReference type="ARBA" id="ARBA00023136"/>
    </source>
</evidence>
<evidence type="ECO:0000313" key="11">
    <source>
        <dbReference type="Proteomes" id="UP000055590"/>
    </source>
</evidence>
<dbReference type="CDD" id="cd06261">
    <property type="entry name" value="TM_PBP2"/>
    <property type="match status" value="1"/>
</dbReference>
<keyword evidence="5 7" id="KW-1133">Transmembrane helix</keyword>
<feature type="compositionally biased region" description="Basic and acidic residues" evidence="8">
    <location>
        <begin position="1"/>
        <end position="19"/>
    </location>
</feature>
<dbReference type="RefSeq" id="WP_205624784.1">
    <property type="nucleotide sequence ID" value="NZ_CP012332.1"/>
</dbReference>
<dbReference type="PANTHER" id="PTHR43386">
    <property type="entry name" value="OLIGOPEPTIDE TRANSPORT SYSTEM PERMEASE PROTEIN APPC"/>
    <property type="match status" value="1"/>
</dbReference>
<feature type="transmembrane region" description="Helical" evidence="7">
    <location>
        <begin position="222"/>
        <end position="241"/>
    </location>
</feature>
<name>A0A0K1PC08_9BACT</name>
<keyword evidence="2 7" id="KW-0813">Transport</keyword>
<dbReference type="STRING" id="1391653.AKJ08_1447"/>
<dbReference type="InterPro" id="IPR035906">
    <property type="entry name" value="MetI-like_sf"/>
</dbReference>
<evidence type="ECO:0000256" key="1">
    <source>
        <dbReference type="ARBA" id="ARBA00004651"/>
    </source>
</evidence>
<keyword evidence="6 7" id="KW-0472">Membrane</keyword>
<evidence type="ECO:0000256" key="8">
    <source>
        <dbReference type="SAM" id="MobiDB-lite"/>
    </source>
</evidence>
<protein>
    <submittedName>
        <fullName evidence="10">Dipeptide transport system permease protein DppC</fullName>
    </submittedName>
</protein>
<evidence type="ECO:0000313" key="10">
    <source>
        <dbReference type="EMBL" id="AKU91060.1"/>
    </source>
</evidence>
<dbReference type="GO" id="GO:0055085">
    <property type="term" value="P:transmembrane transport"/>
    <property type="evidence" value="ECO:0007669"/>
    <property type="project" value="InterPro"/>
</dbReference>
<feature type="transmembrane region" description="Helical" evidence="7">
    <location>
        <begin position="272"/>
        <end position="293"/>
    </location>
</feature>